<proteinExistence type="predicted"/>
<dbReference type="AlphaFoldDB" id="A0A0A8ZBF5"/>
<accession>A0A0A8ZBF5</accession>
<dbReference type="EMBL" id="GBRH01261789">
    <property type="protein sequence ID" value="JAD36106.1"/>
    <property type="molecule type" value="Transcribed_RNA"/>
</dbReference>
<organism evidence="1">
    <name type="scientific">Arundo donax</name>
    <name type="common">Giant reed</name>
    <name type="synonym">Donax arundinaceus</name>
    <dbReference type="NCBI Taxonomy" id="35708"/>
    <lineage>
        <taxon>Eukaryota</taxon>
        <taxon>Viridiplantae</taxon>
        <taxon>Streptophyta</taxon>
        <taxon>Embryophyta</taxon>
        <taxon>Tracheophyta</taxon>
        <taxon>Spermatophyta</taxon>
        <taxon>Magnoliopsida</taxon>
        <taxon>Liliopsida</taxon>
        <taxon>Poales</taxon>
        <taxon>Poaceae</taxon>
        <taxon>PACMAD clade</taxon>
        <taxon>Arundinoideae</taxon>
        <taxon>Arundineae</taxon>
        <taxon>Arundo</taxon>
    </lineage>
</organism>
<evidence type="ECO:0000313" key="1">
    <source>
        <dbReference type="EMBL" id="JAD36106.1"/>
    </source>
</evidence>
<name>A0A0A8ZBF5_ARUDO</name>
<reference evidence="1" key="1">
    <citation type="submission" date="2014-09" db="EMBL/GenBank/DDBJ databases">
        <authorList>
            <person name="Magalhaes I.L.F."/>
            <person name="Oliveira U."/>
            <person name="Santos F.R."/>
            <person name="Vidigal T.H.D.A."/>
            <person name="Brescovit A.D."/>
            <person name="Santos A.J."/>
        </authorList>
    </citation>
    <scope>NUCLEOTIDE SEQUENCE</scope>
    <source>
        <tissue evidence="1">Shoot tissue taken approximately 20 cm above the soil surface</tissue>
    </source>
</reference>
<reference evidence="1" key="2">
    <citation type="journal article" date="2015" name="Data Brief">
        <title>Shoot transcriptome of the giant reed, Arundo donax.</title>
        <authorList>
            <person name="Barrero R.A."/>
            <person name="Guerrero F.D."/>
            <person name="Moolhuijzen P."/>
            <person name="Goolsby J.A."/>
            <person name="Tidwell J."/>
            <person name="Bellgard S.E."/>
            <person name="Bellgard M.I."/>
        </authorList>
    </citation>
    <scope>NUCLEOTIDE SEQUENCE</scope>
    <source>
        <tissue evidence="1">Shoot tissue taken approximately 20 cm above the soil surface</tissue>
    </source>
</reference>
<protein>
    <submittedName>
        <fullName evidence="1">Uncharacterized protein</fullName>
    </submittedName>
</protein>
<sequence>MLFPISSASDNWKWHLKKHPCLIEESSGRLWMGESNCGHDITLVSW</sequence>